<dbReference type="PANTHER" id="PTHR22946">
    <property type="entry name" value="DIENELACTONE HYDROLASE DOMAIN-CONTAINING PROTEIN-RELATED"/>
    <property type="match status" value="1"/>
</dbReference>
<dbReference type="InterPro" id="IPR050261">
    <property type="entry name" value="FrsA_esterase"/>
</dbReference>
<dbReference type="AlphaFoldDB" id="K0JW24"/>
<dbReference type="eggNOG" id="COG2267">
    <property type="taxonomic scope" value="Bacteria"/>
</dbReference>
<evidence type="ECO:0000256" key="1">
    <source>
        <dbReference type="ARBA" id="ARBA00038115"/>
    </source>
</evidence>
<dbReference type="SUPFAM" id="SSF53474">
    <property type="entry name" value="alpha/beta-Hydrolases"/>
    <property type="match status" value="1"/>
</dbReference>
<comment type="similarity">
    <text evidence="1">Belongs to the AB hydrolase superfamily. FUS2 hydrolase family.</text>
</comment>
<dbReference type="InterPro" id="IPR029058">
    <property type="entry name" value="AB_hydrolase_fold"/>
</dbReference>
<protein>
    <recommendedName>
        <fullName evidence="2">AB hydrolase-1 domain-containing protein</fullName>
    </recommendedName>
</protein>
<dbReference type="InterPro" id="IPR000073">
    <property type="entry name" value="AB_hydrolase_1"/>
</dbReference>
<dbReference type="STRING" id="1179773.BN6_10770"/>
<dbReference type="Pfam" id="PF12697">
    <property type="entry name" value="Abhydrolase_6"/>
    <property type="match status" value="1"/>
</dbReference>
<dbReference type="KEGG" id="sesp:BN6_10770"/>
<keyword evidence="4" id="KW-1185">Reference proteome</keyword>
<dbReference type="BioCyc" id="SESP1179773:BN6_RS05305-MONOMER"/>
<dbReference type="RefSeq" id="WP_015098516.1">
    <property type="nucleotide sequence ID" value="NC_019673.1"/>
</dbReference>
<dbReference type="Gene3D" id="3.40.50.1820">
    <property type="entry name" value="alpha/beta hydrolase"/>
    <property type="match status" value="1"/>
</dbReference>
<evidence type="ECO:0000313" key="4">
    <source>
        <dbReference type="Proteomes" id="UP000006281"/>
    </source>
</evidence>
<gene>
    <name evidence="3" type="ordered locus">BN6_10770</name>
</gene>
<dbReference type="EMBL" id="HE804045">
    <property type="protein sequence ID" value="CCH28403.1"/>
    <property type="molecule type" value="Genomic_DNA"/>
</dbReference>
<accession>K0JW24</accession>
<dbReference type="Proteomes" id="UP000006281">
    <property type="component" value="Chromosome"/>
</dbReference>
<evidence type="ECO:0000259" key="2">
    <source>
        <dbReference type="Pfam" id="PF12697"/>
    </source>
</evidence>
<proteinExistence type="inferred from homology"/>
<dbReference type="Gene3D" id="1.20.1440.110">
    <property type="entry name" value="acylaminoacyl peptidase"/>
    <property type="match status" value="1"/>
</dbReference>
<dbReference type="OrthoDB" id="9765647at2"/>
<reference evidence="3 4" key="1">
    <citation type="journal article" date="2012" name="BMC Genomics">
        <title>Complete genome sequence of Saccharothrix espanaensis DSM 44229T and comparison to the other completely sequenced Pseudonocardiaceae.</title>
        <authorList>
            <person name="Strobel T."/>
            <person name="Al-Dilaimi A."/>
            <person name="Blom J."/>
            <person name="Gessner A."/>
            <person name="Kalinowski J."/>
            <person name="Luzhetska M."/>
            <person name="Puhler A."/>
            <person name="Szczepanowski R."/>
            <person name="Bechthold A."/>
            <person name="Ruckert C."/>
        </authorList>
    </citation>
    <scope>NUCLEOTIDE SEQUENCE [LARGE SCALE GENOMIC DNA]</scope>
    <source>
        <strain evidence="4">ATCC 51144 / DSM 44229 / JCM 9112 / NBRC 15066 / NRRL 15764</strain>
    </source>
</reference>
<feature type="domain" description="AB hydrolase-1" evidence="2">
    <location>
        <begin position="179"/>
        <end position="329"/>
    </location>
</feature>
<dbReference type="PATRIC" id="fig|1179773.3.peg.1078"/>
<evidence type="ECO:0000313" key="3">
    <source>
        <dbReference type="EMBL" id="CCH28403.1"/>
    </source>
</evidence>
<sequence>MTAPEKTGTGPSVNPLFPGPHWTSFRFIDSDVMDSQFKHHLGLALYGMSDIGECLEALRTIGVDDEESWLRAWTARAEILQERAELAEKEGRLISAASSYLRASTYWRAGLIHFSFPEDPRIKANALNSYHCYDRYLDLADYPGEYVKIPYENSFLPSYLYRSPHAEGAAPVLIFFQGRDAWPEDTRWVYEGAMRRGYHCLAVQCPGQGMALRVNGLTFRHDWENVITPVVDVVVALDGVDPDRIGLMGSSFGGHLAPRAAAFEKRIKVLIANPGYLQWGPPIRAQLPDVLAEAWEAGPDAFNAAIAAVGEHSALIEWYVRDSAWKHGAGSAYELFAEFDACDLTDVAGQIEADTLIMDGTEEAYSEGQAELLYDALTCPKKFLVFDESTTAQLHCQAGGEATAAEFTLDWLDGRL</sequence>
<dbReference type="GO" id="GO:0003824">
    <property type="term" value="F:catalytic activity"/>
    <property type="evidence" value="ECO:0007669"/>
    <property type="project" value="UniProtKB-ARBA"/>
</dbReference>
<dbReference type="PANTHER" id="PTHR22946:SF12">
    <property type="entry name" value="CONIDIAL PIGMENT BIOSYNTHESIS PROTEIN AYG1 (AFU_ORTHOLOGUE AFUA_2G17550)"/>
    <property type="match status" value="1"/>
</dbReference>
<organism evidence="3 4">
    <name type="scientific">Saccharothrix espanaensis (strain ATCC 51144 / DSM 44229 / JCM 9112 / NBRC 15066 / NRRL 15764)</name>
    <dbReference type="NCBI Taxonomy" id="1179773"/>
    <lineage>
        <taxon>Bacteria</taxon>
        <taxon>Bacillati</taxon>
        <taxon>Actinomycetota</taxon>
        <taxon>Actinomycetes</taxon>
        <taxon>Pseudonocardiales</taxon>
        <taxon>Pseudonocardiaceae</taxon>
        <taxon>Saccharothrix</taxon>
    </lineage>
</organism>
<dbReference type="HOGENOM" id="CLU_034451_1_0_11"/>
<name>K0JW24_SACES</name>